<comment type="caution">
    <text evidence="8">The sequence shown here is derived from an EMBL/GenBank/DDBJ whole genome shotgun (WGS) entry which is preliminary data.</text>
</comment>
<evidence type="ECO:0000313" key="8">
    <source>
        <dbReference type="EMBL" id="MBB6626332.1"/>
    </source>
</evidence>
<dbReference type="RefSeq" id="WP_185251619.1">
    <property type="nucleotide sequence ID" value="NZ_JACKXE010000001.1"/>
</dbReference>
<dbReference type="PRINTS" id="PR01217">
    <property type="entry name" value="PRICHEXTENSN"/>
</dbReference>
<evidence type="ECO:0000256" key="3">
    <source>
        <dbReference type="ARBA" id="ARBA00022833"/>
    </source>
</evidence>
<dbReference type="PANTHER" id="PTHR33823:SF2">
    <property type="entry name" value="RNA POLYMERASE-BINDING TRANSCRIPTION FACTOR DKSA"/>
    <property type="match status" value="1"/>
</dbReference>
<evidence type="ECO:0000256" key="6">
    <source>
        <dbReference type="SAM" id="MobiDB-lite"/>
    </source>
</evidence>
<accession>A0A7X0RDJ6</accession>
<evidence type="ECO:0000259" key="7">
    <source>
        <dbReference type="Pfam" id="PF01258"/>
    </source>
</evidence>
<feature type="compositionally biased region" description="Low complexity" evidence="6">
    <location>
        <begin position="34"/>
        <end position="46"/>
    </location>
</feature>
<dbReference type="InterPro" id="IPR000962">
    <property type="entry name" value="Znf_DskA_TraR"/>
</dbReference>
<dbReference type="Pfam" id="PF01258">
    <property type="entry name" value="zf-dskA_traR"/>
    <property type="match status" value="1"/>
</dbReference>
<dbReference type="PROSITE" id="PS51128">
    <property type="entry name" value="ZF_DKSA_2"/>
    <property type="match status" value="1"/>
</dbReference>
<dbReference type="GO" id="GO:0008270">
    <property type="term" value="F:zinc ion binding"/>
    <property type="evidence" value="ECO:0007669"/>
    <property type="project" value="UniProtKB-KW"/>
</dbReference>
<keyword evidence="9" id="KW-1185">Reference proteome</keyword>
<feature type="domain" description="Zinc finger DksA/TraR C4-type" evidence="7">
    <location>
        <begin position="248"/>
        <end position="283"/>
    </location>
</feature>
<dbReference type="PROSITE" id="PS01102">
    <property type="entry name" value="ZF_DKSA_1"/>
    <property type="match status" value="1"/>
</dbReference>
<dbReference type="InterPro" id="IPR020458">
    <property type="entry name" value="Znf_DskA_TraR_CS"/>
</dbReference>
<evidence type="ECO:0000313" key="9">
    <source>
        <dbReference type="Proteomes" id="UP000523955"/>
    </source>
</evidence>
<keyword evidence="5" id="KW-0175">Coiled coil</keyword>
<evidence type="ECO:0000256" key="2">
    <source>
        <dbReference type="ARBA" id="ARBA00022771"/>
    </source>
</evidence>
<feature type="compositionally biased region" description="Low complexity" evidence="6">
    <location>
        <begin position="71"/>
        <end position="143"/>
    </location>
</feature>
<proteinExistence type="predicted"/>
<dbReference type="EMBL" id="JACKXE010000001">
    <property type="protein sequence ID" value="MBB6626332.1"/>
    <property type="molecule type" value="Genomic_DNA"/>
</dbReference>
<keyword evidence="2" id="KW-0863">Zinc-finger</keyword>
<evidence type="ECO:0000256" key="5">
    <source>
        <dbReference type="SAM" id="Coils"/>
    </source>
</evidence>
<evidence type="ECO:0000256" key="1">
    <source>
        <dbReference type="ARBA" id="ARBA00022723"/>
    </source>
</evidence>
<sequence>MARSTRKSLAGQAASAARKVISRRSATADEAPAKKAATTKAAPAKKAPAKKAAAKKAAPAAKAPAKKAPAKKAPATKAPAKKAAPAATKPPATKAPAKKAPATKAAPAAKAPAKKAPATKAAAKKTAPAPSTPTKKAAPVKKATPARKSAATTPANLVVKEGEGAWTKAELKEVLDELQEQREHSSEIIAKQETELSGLMRDAGDGAGHDQADMGATSFERDHELTVLSNERDKLAQIERALARIDDGTYGVCESCGNPIGKMRVMAFPRATLCMTCKQREERR</sequence>
<dbReference type="AlphaFoldDB" id="A0A7X0RDJ6"/>
<dbReference type="InterPro" id="IPR037187">
    <property type="entry name" value="DnaK_N"/>
</dbReference>
<evidence type="ECO:0000256" key="4">
    <source>
        <dbReference type="PROSITE-ProRule" id="PRU00510"/>
    </source>
</evidence>
<feature type="zinc finger region" description="dksA C4-type" evidence="4">
    <location>
        <begin position="253"/>
        <end position="277"/>
    </location>
</feature>
<dbReference type="SUPFAM" id="SSF57716">
    <property type="entry name" value="Glucocorticoid receptor-like (DNA-binding domain)"/>
    <property type="match status" value="1"/>
</dbReference>
<reference evidence="8 9" key="1">
    <citation type="submission" date="2020-08" db="EMBL/GenBank/DDBJ databases">
        <authorList>
            <person name="Seo M.-J."/>
        </authorList>
    </citation>
    <scope>NUCLEOTIDE SEQUENCE [LARGE SCALE GENOMIC DNA]</scope>
    <source>
        <strain evidence="8 9">KIGAM211</strain>
    </source>
</reference>
<organism evidence="8 9">
    <name type="scientific">Nocardioides luti</name>
    <dbReference type="NCBI Taxonomy" id="2761101"/>
    <lineage>
        <taxon>Bacteria</taxon>
        <taxon>Bacillati</taxon>
        <taxon>Actinomycetota</taxon>
        <taxon>Actinomycetes</taxon>
        <taxon>Propionibacteriales</taxon>
        <taxon>Nocardioidaceae</taxon>
        <taxon>Nocardioides</taxon>
    </lineage>
</organism>
<feature type="region of interest" description="Disordered" evidence="6">
    <location>
        <begin position="1"/>
        <end position="154"/>
    </location>
</feature>
<feature type="coiled-coil region" evidence="5">
    <location>
        <begin position="168"/>
        <end position="195"/>
    </location>
</feature>
<dbReference type="PANTHER" id="PTHR33823">
    <property type="entry name" value="RNA POLYMERASE-BINDING TRANSCRIPTION FACTOR DKSA-RELATED"/>
    <property type="match status" value="1"/>
</dbReference>
<dbReference type="SUPFAM" id="SSF109635">
    <property type="entry name" value="DnaK suppressor protein DksA, alpha-hairpin domain"/>
    <property type="match status" value="1"/>
</dbReference>
<dbReference type="Proteomes" id="UP000523955">
    <property type="component" value="Unassembled WGS sequence"/>
</dbReference>
<name>A0A7X0RDJ6_9ACTN</name>
<keyword evidence="3" id="KW-0862">Zinc</keyword>
<dbReference type="Gene3D" id="1.20.120.910">
    <property type="entry name" value="DksA, coiled-coil domain"/>
    <property type="match status" value="1"/>
</dbReference>
<keyword evidence="1" id="KW-0479">Metal-binding</keyword>
<gene>
    <name evidence="8" type="ORF">H5V45_03260</name>
</gene>
<protein>
    <submittedName>
        <fullName evidence="8">TraR/DksA C4-type zinc finger protein</fullName>
    </submittedName>
</protein>